<dbReference type="Gene3D" id="3.10.450.40">
    <property type="match status" value="2"/>
</dbReference>
<dbReference type="AlphaFoldDB" id="A0A0M2SPK0"/>
<evidence type="ECO:0000259" key="3">
    <source>
        <dbReference type="Pfam" id="PF03413"/>
    </source>
</evidence>
<evidence type="ECO:0000313" key="4">
    <source>
        <dbReference type="EMBL" id="KKK36489.1"/>
    </source>
</evidence>
<reference evidence="4 5" key="1">
    <citation type="submission" date="2015-04" db="EMBL/GenBank/DDBJ databases">
        <title>Taxonomic description and genome sequence of Bacillus campisalis sp. nov., a novel member of the genus Bacillus isolated from solar saltern.</title>
        <authorList>
            <person name="Mathan Kumar R."/>
            <person name="Kaur G."/>
            <person name="Kumar A."/>
            <person name="Singh N.K."/>
            <person name="Kaur N."/>
            <person name="Kumar N."/>
            <person name="Mayilraj S."/>
        </authorList>
    </citation>
    <scope>NUCLEOTIDE SEQUENCE [LARGE SCALE GENOMIC DNA]</scope>
    <source>
        <strain evidence="4 5">SA2-6</strain>
    </source>
</reference>
<dbReference type="EMBL" id="LAYY01000029">
    <property type="protein sequence ID" value="KKK36489.1"/>
    <property type="molecule type" value="Genomic_DNA"/>
</dbReference>
<gene>
    <name evidence="4" type="ORF">WQ57_18905</name>
</gene>
<feature type="chain" id="PRO_5005641833" description="PepSY domain-containing protein" evidence="2">
    <location>
        <begin position="25"/>
        <end position="182"/>
    </location>
</feature>
<accession>A0A0M2SPK0</accession>
<proteinExistence type="predicted"/>
<feature type="domain" description="PepSY" evidence="3">
    <location>
        <begin position="44"/>
        <end position="97"/>
    </location>
</feature>
<dbReference type="InterPro" id="IPR025711">
    <property type="entry name" value="PepSY"/>
</dbReference>
<dbReference type="Proteomes" id="UP000034166">
    <property type="component" value="Unassembled WGS sequence"/>
</dbReference>
<dbReference type="OrthoDB" id="5361545at2"/>
<keyword evidence="5" id="KW-1185">Reference proteome</keyword>
<evidence type="ECO:0000313" key="5">
    <source>
        <dbReference type="Proteomes" id="UP000034166"/>
    </source>
</evidence>
<sequence length="182" mass="20049">MKRKVLIGALGATLVFGGTFAVSAAKKDDGNEVDNGVKNGKTILSTNEVETIALQEVNGVIEEIELEKEADKVIYEVEIEENDIDYHLNIDAYTGQIYSVDRDEDDDDDNRQNGGQDQQDIISQTDAIVIAEKAVNGKMTEIKIDEDDGFIKYEVELKTARGEAEVEIDAATGKVLDVEYDD</sequence>
<keyword evidence="2" id="KW-0732">Signal</keyword>
<comment type="caution">
    <text evidence="4">The sequence shown here is derived from an EMBL/GenBank/DDBJ whole genome shotgun (WGS) entry which is preliminary data.</text>
</comment>
<organism evidence="4 5">
    <name type="scientific">Mesobacillus campisalis</name>
    <dbReference type="NCBI Taxonomy" id="1408103"/>
    <lineage>
        <taxon>Bacteria</taxon>
        <taxon>Bacillati</taxon>
        <taxon>Bacillota</taxon>
        <taxon>Bacilli</taxon>
        <taxon>Bacillales</taxon>
        <taxon>Bacillaceae</taxon>
        <taxon>Mesobacillus</taxon>
    </lineage>
</organism>
<protein>
    <recommendedName>
        <fullName evidence="3">PepSY domain-containing protein</fullName>
    </recommendedName>
</protein>
<dbReference type="RefSeq" id="WP_046525331.1">
    <property type="nucleotide sequence ID" value="NZ_LAYY01000029.1"/>
</dbReference>
<name>A0A0M2SPK0_9BACI</name>
<evidence type="ECO:0000256" key="1">
    <source>
        <dbReference type="SAM" id="MobiDB-lite"/>
    </source>
</evidence>
<dbReference type="Pfam" id="PF03413">
    <property type="entry name" value="PepSY"/>
    <property type="match status" value="2"/>
</dbReference>
<feature type="signal peptide" evidence="2">
    <location>
        <begin position="1"/>
        <end position="24"/>
    </location>
</feature>
<feature type="domain" description="PepSY" evidence="3">
    <location>
        <begin position="122"/>
        <end position="179"/>
    </location>
</feature>
<evidence type="ECO:0000256" key="2">
    <source>
        <dbReference type="SAM" id="SignalP"/>
    </source>
</evidence>
<dbReference type="PATRIC" id="fig|1408103.3.peg.4188"/>
<feature type="region of interest" description="Disordered" evidence="1">
    <location>
        <begin position="100"/>
        <end position="119"/>
    </location>
</feature>